<organism evidence="1 2">
    <name type="scientific">Pleurodeles waltl</name>
    <name type="common">Iberian ribbed newt</name>
    <dbReference type="NCBI Taxonomy" id="8319"/>
    <lineage>
        <taxon>Eukaryota</taxon>
        <taxon>Metazoa</taxon>
        <taxon>Chordata</taxon>
        <taxon>Craniata</taxon>
        <taxon>Vertebrata</taxon>
        <taxon>Euteleostomi</taxon>
        <taxon>Amphibia</taxon>
        <taxon>Batrachia</taxon>
        <taxon>Caudata</taxon>
        <taxon>Salamandroidea</taxon>
        <taxon>Salamandridae</taxon>
        <taxon>Pleurodelinae</taxon>
        <taxon>Pleurodeles</taxon>
    </lineage>
</organism>
<protein>
    <submittedName>
        <fullName evidence="1">Uncharacterized protein</fullName>
    </submittedName>
</protein>
<dbReference type="AlphaFoldDB" id="A0AAV7U8E5"/>
<evidence type="ECO:0000313" key="1">
    <source>
        <dbReference type="EMBL" id="KAJ1184921.1"/>
    </source>
</evidence>
<evidence type="ECO:0000313" key="2">
    <source>
        <dbReference type="Proteomes" id="UP001066276"/>
    </source>
</evidence>
<sequence length="66" mass="6778">MFLLHLLKDVAQGIYGGPAAEGGAIMALAEEKVQVAMRLLAEAGRMDPARRASIGVAAAMIACSPP</sequence>
<comment type="caution">
    <text evidence="1">The sequence shown here is derived from an EMBL/GenBank/DDBJ whole genome shotgun (WGS) entry which is preliminary data.</text>
</comment>
<name>A0AAV7U8E5_PLEWA</name>
<proteinExistence type="predicted"/>
<keyword evidence="2" id="KW-1185">Reference proteome</keyword>
<accession>A0AAV7U8E5</accession>
<gene>
    <name evidence="1" type="ORF">NDU88_001718</name>
</gene>
<reference evidence="1" key="1">
    <citation type="journal article" date="2022" name="bioRxiv">
        <title>Sequencing and chromosome-scale assembly of the giantPleurodeles waltlgenome.</title>
        <authorList>
            <person name="Brown T."/>
            <person name="Elewa A."/>
            <person name="Iarovenko S."/>
            <person name="Subramanian E."/>
            <person name="Araus A.J."/>
            <person name="Petzold A."/>
            <person name="Susuki M."/>
            <person name="Suzuki K.-i.T."/>
            <person name="Hayashi T."/>
            <person name="Toyoda A."/>
            <person name="Oliveira C."/>
            <person name="Osipova E."/>
            <person name="Leigh N.D."/>
            <person name="Simon A."/>
            <person name="Yun M.H."/>
        </authorList>
    </citation>
    <scope>NUCLEOTIDE SEQUENCE</scope>
    <source>
        <strain evidence="1">20211129_DDA</strain>
        <tissue evidence="1">Liver</tissue>
    </source>
</reference>
<dbReference type="Proteomes" id="UP001066276">
    <property type="component" value="Chromosome 3_1"/>
</dbReference>
<dbReference type="EMBL" id="JANPWB010000005">
    <property type="protein sequence ID" value="KAJ1184921.1"/>
    <property type="molecule type" value="Genomic_DNA"/>
</dbReference>